<proteinExistence type="predicted"/>
<dbReference type="EMBL" id="ACCL02000001">
    <property type="protein sequence ID" value="EET62687.1"/>
    <property type="molecule type" value="Genomic_DNA"/>
</dbReference>
<reference evidence="1" key="1">
    <citation type="submission" date="2009-07" db="EMBL/GenBank/DDBJ databases">
        <authorList>
            <person name="Weinstock G."/>
            <person name="Sodergren E."/>
            <person name="Clifton S."/>
            <person name="Fulton L."/>
            <person name="Fulton B."/>
            <person name="Courtney L."/>
            <person name="Fronick C."/>
            <person name="Harrison M."/>
            <person name="Strong C."/>
            <person name="Farmer C."/>
            <person name="Delahaunty K."/>
            <person name="Markovic C."/>
            <person name="Hall O."/>
            <person name="Minx P."/>
            <person name="Tomlinson C."/>
            <person name="Mitreva M."/>
            <person name="Nelson J."/>
            <person name="Hou S."/>
            <person name="Wollam A."/>
            <person name="Pepin K.H."/>
            <person name="Johnson M."/>
            <person name="Bhonagiri V."/>
            <person name="Nash W.E."/>
            <person name="Warren W."/>
            <person name="Chinwalla A."/>
            <person name="Mardis E.R."/>
            <person name="Wilson R.K."/>
        </authorList>
    </citation>
    <scope>NUCLEOTIDE SEQUENCE [LARGE SCALE GENOMIC DNA]</scope>
    <source>
        <strain evidence="1">DSM 14469</strain>
    </source>
</reference>
<protein>
    <submittedName>
        <fullName evidence="1">Uncharacterized protein</fullName>
    </submittedName>
</protein>
<comment type="caution">
    <text evidence="1">The sequence shown here is derived from an EMBL/GenBank/DDBJ whole genome shotgun (WGS) entry which is preliminary data.</text>
</comment>
<name>C6L8U8_9FIRM</name>
<accession>C6L8U8</accession>
<dbReference type="AlphaFoldDB" id="C6L8U8"/>
<organism evidence="1 2">
    <name type="scientific">Marvinbryantia formatexigens DSM 14469</name>
    <dbReference type="NCBI Taxonomy" id="478749"/>
    <lineage>
        <taxon>Bacteria</taxon>
        <taxon>Bacillati</taxon>
        <taxon>Bacillota</taxon>
        <taxon>Clostridia</taxon>
        <taxon>Lachnospirales</taxon>
        <taxon>Lachnospiraceae</taxon>
        <taxon>Marvinbryantia</taxon>
    </lineage>
</organism>
<evidence type="ECO:0000313" key="1">
    <source>
        <dbReference type="EMBL" id="EET62687.1"/>
    </source>
</evidence>
<sequence length="40" mass="4726">MRRLFEKAAHGFMGMHFTFLVQSDKINVLKGKAQMRKRSE</sequence>
<evidence type="ECO:0000313" key="2">
    <source>
        <dbReference type="Proteomes" id="UP000005561"/>
    </source>
</evidence>
<gene>
    <name evidence="1" type="ORF">BRYFOR_05037</name>
</gene>
<keyword evidence="2" id="KW-1185">Reference proteome</keyword>
<dbReference type="Proteomes" id="UP000005561">
    <property type="component" value="Unassembled WGS sequence"/>
</dbReference>